<dbReference type="InterPro" id="IPR013087">
    <property type="entry name" value="Znf_C2H2_type"/>
</dbReference>
<evidence type="ECO:0000256" key="6">
    <source>
        <dbReference type="SAM" id="MobiDB-lite"/>
    </source>
</evidence>
<dbReference type="Gene3D" id="3.30.160.60">
    <property type="entry name" value="Classic Zinc Finger"/>
    <property type="match status" value="2"/>
</dbReference>
<accession>A0ABP9YFT4</accession>
<feature type="compositionally biased region" description="Basic residues" evidence="6">
    <location>
        <begin position="230"/>
        <end position="239"/>
    </location>
</feature>
<evidence type="ECO:0000259" key="7">
    <source>
        <dbReference type="PROSITE" id="PS50157"/>
    </source>
</evidence>
<feature type="region of interest" description="Disordered" evidence="6">
    <location>
        <begin position="140"/>
        <end position="248"/>
    </location>
</feature>
<dbReference type="EMBL" id="BAABUJ010000051">
    <property type="protein sequence ID" value="GAA5805818.1"/>
    <property type="molecule type" value="Genomic_DNA"/>
</dbReference>
<evidence type="ECO:0000256" key="2">
    <source>
        <dbReference type="ARBA" id="ARBA00022737"/>
    </source>
</evidence>
<dbReference type="Proteomes" id="UP001476247">
    <property type="component" value="Unassembled WGS sequence"/>
</dbReference>
<keyword evidence="3 5" id="KW-0863">Zinc-finger</keyword>
<dbReference type="PROSITE" id="PS00028">
    <property type="entry name" value="ZINC_FINGER_C2H2_1"/>
    <property type="match status" value="2"/>
</dbReference>
<evidence type="ECO:0000256" key="4">
    <source>
        <dbReference type="ARBA" id="ARBA00022833"/>
    </source>
</evidence>
<dbReference type="InterPro" id="IPR036236">
    <property type="entry name" value="Znf_C2H2_sf"/>
</dbReference>
<keyword evidence="2" id="KW-0677">Repeat</keyword>
<feature type="domain" description="C2H2-type" evidence="7">
    <location>
        <begin position="42"/>
        <end position="71"/>
    </location>
</feature>
<dbReference type="SMART" id="SM00355">
    <property type="entry name" value="ZnF_C2H2"/>
    <property type="match status" value="2"/>
</dbReference>
<evidence type="ECO:0000256" key="3">
    <source>
        <dbReference type="ARBA" id="ARBA00022771"/>
    </source>
</evidence>
<organism evidence="8 9">
    <name type="scientific">Helicostylum pulchrum</name>
    <dbReference type="NCBI Taxonomy" id="562976"/>
    <lineage>
        <taxon>Eukaryota</taxon>
        <taxon>Fungi</taxon>
        <taxon>Fungi incertae sedis</taxon>
        <taxon>Mucoromycota</taxon>
        <taxon>Mucoromycotina</taxon>
        <taxon>Mucoromycetes</taxon>
        <taxon>Mucorales</taxon>
        <taxon>Mucorineae</taxon>
        <taxon>Mucoraceae</taxon>
        <taxon>Helicostylum</taxon>
    </lineage>
</organism>
<protein>
    <recommendedName>
        <fullName evidence="7">C2H2-type domain-containing protein</fullName>
    </recommendedName>
</protein>
<dbReference type="PROSITE" id="PS50157">
    <property type="entry name" value="ZINC_FINGER_C2H2_2"/>
    <property type="match status" value="2"/>
</dbReference>
<dbReference type="PANTHER" id="PTHR14003">
    <property type="entry name" value="TRANSCRIPTIONAL REPRESSOR PROTEIN YY"/>
    <property type="match status" value="1"/>
</dbReference>
<feature type="compositionally biased region" description="Low complexity" evidence="6">
    <location>
        <begin position="206"/>
        <end position="229"/>
    </location>
</feature>
<feature type="compositionally biased region" description="Low complexity" evidence="6">
    <location>
        <begin position="163"/>
        <end position="194"/>
    </location>
</feature>
<dbReference type="SUPFAM" id="SSF57667">
    <property type="entry name" value="beta-beta-alpha zinc fingers"/>
    <property type="match status" value="1"/>
</dbReference>
<feature type="domain" description="C2H2-type" evidence="7">
    <location>
        <begin position="72"/>
        <end position="101"/>
    </location>
</feature>
<evidence type="ECO:0000313" key="8">
    <source>
        <dbReference type="EMBL" id="GAA5805818.1"/>
    </source>
</evidence>
<proteinExistence type="predicted"/>
<gene>
    <name evidence="8" type="ORF">HPULCUR_011344</name>
</gene>
<comment type="caution">
    <text evidence="8">The sequence shown here is derived from an EMBL/GenBank/DDBJ whole genome shotgun (WGS) entry which is preliminary data.</text>
</comment>
<evidence type="ECO:0000256" key="1">
    <source>
        <dbReference type="ARBA" id="ARBA00022723"/>
    </source>
</evidence>
<name>A0ABP9YFT4_9FUNG</name>
<keyword evidence="4" id="KW-0862">Zinc</keyword>
<reference evidence="8 9" key="1">
    <citation type="submission" date="2024-04" db="EMBL/GenBank/DDBJ databases">
        <title>genome sequences of Mucor flavus KT1a and Helicostylum pulchrum KT1b strains isolation_sourced from the surface of a dry-aged beef.</title>
        <authorList>
            <person name="Toyotome T."/>
            <person name="Hosono M."/>
            <person name="Torimaru M."/>
            <person name="Fukuda K."/>
            <person name="Mikami N."/>
        </authorList>
    </citation>
    <scope>NUCLEOTIDE SEQUENCE [LARGE SCALE GENOMIC DNA]</scope>
    <source>
        <strain evidence="8 9">KT1b</strain>
    </source>
</reference>
<sequence length="261" mass="30470">MDSTTLSIKNASGKTFSLLNDTFKLTTLNSSMNVPIAPRRKYHCSEPGCNKSFTTSGHLARHNRIHTGEKNFLCLHPGCPSRFSRQDNMMQHYRTHLSQKLRRQQQQQQKVKEEPQLYCHSFYGREDNILFQPLVTRQRRSTTMPSLPYPPIDIINRPKRAHSTSSTCSSDSSSSFSESPSPPTTMQQYPYHYHSNSHHRYHSQPHYHFQQSQQQQPQQQQSQQSQQQQNHHHHHHHHNQQQQQKPVSNLYHLASIVSTFG</sequence>
<evidence type="ECO:0000256" key="5">
    <source>
        <dbReference type="PROSITE-ProRule" id="PRU00042"/>
    </source>
</evidence>
<keyword evidence="1" id="KW-0479">Metal-binding</keyword>
<keyword evidence="9" id="KW-1185">Reference proteome</keyword>
<dbReference type="PANTHER" id="PTHR14003:SF19">
    <property type="entry name" value="YY2 TRANSCRIPTION FACTOR"/>
    <property type="match status" value="1"/>
</dbReference>
<evidence type="ECO:0000313" key="9">
    <source>
        <dbReference type="Proteomes" id="UP001476247"/>
    </source>
</evidence>
<feature type="compositionally biased region" description="Basic residues" evidence="6">
    <location>
        <begin position="195"/>
        <end position="205"/>
    </location>
</feature>